<reference evidence="7 8" key="1">
    <citation type="journal article" date="2014" name="BMC Genomics">
        <title>Comparison of environmental and isolate Sulfobacillus genomes reveals diverse carbon, sulfur, nitrogen, and hydrogen metabolisms.</title>
        <authorList>
            <person name="Justice N.B."/>
            <person name="Norman A."/>
            <person name="Brown C.T."/>
            <person name="Singh A."/>
            <person name="Thomas B.C."/>
            <person name="Banfield J.F."/>
        </authorList>
    </citation>
    <scope>NUCLEOTIDE SEQUENCE [LARGE SCALE GENOMIC DNA]</scope>
    <source>
        <strain evidence="7">AMDSBA5</strain>
    </source>
</reference>
<evidence type="ECO:0000313" key="7">
    <source>
        <dbReference type="EMBL" id="PSR27951.1"/>
    </source>
</evidence>
<proteinExistence type="inferred from homology"/>
<evidence type="ECO:0000256" key="2">
    <source>
        <dbReference type="ARBA" id="ARBA00022552"/>
    </source>
</evidence>
<feature type="binding site" evidence="6">
    <location>
        <begin position="130"/>
        <end position="131"/>
    </location>
    <ligand>
        <name>S-adenosyl-L-methionine</name>
        <dbReference type="ChEBI" id="CHEBI:59789"/>
    </ligand>
</feature>
<dbReference type="PANTHER" id="PTHR31760:SF0">
    <property type="entry name" value="S-ADENOSYL-L-METHIONINE-DEPENDENT METHYLTRANSFERASES SUPERFAMILY PROTEIN"/>
    <property type="match status" value="1"/>
</dbReference>
<keyword evidence="3 6" id="KW-0489">Methyltransferase</keyword>
<evidence type="ECO:0000313" key="8">
    <source>
        <dbReference type="Proteomes" id="UP000242705"/>
    </source>
</evidence>
<evidence type="ECO:0000256" key="4">
    <source>
        <dbReference type="ARBA" id="ARBA00022679"/>
    </source>
</evidence>
<dbReference type="EC" id="2.1.1.-" evidence="6"/>
<dbReference type="HAMAP" id="MF_00074">
    <property type="entry name" value="16SrRNA_methyltr_G"/>
    <property type="match status" value="1"/>
</dbReference>
<comment type="subcellular location">
    <subcellularLocation>
        <location evidence="6">Cytoplasm</location>
    </subcellularLocation>
</comment>
<dbReference type="Gene3D" id="3.40.50.150">
    <property type="entry name" value="Vaccinia Virus protein VP39"/>
    <property type="match status" value="1"/>
</dbReference>
<comment type="similarity">
    <text evidence="6">Belongs to the methyltransferase superfamily. RNA methyltransferase RsmG family.</text>
</comment>
<evidence type="ECO:0000256" key="6">
    <source>
        <dbReference type="HAMAP-Rule" id="MF_00074"/>
    </source>
</evidence>
<keyword evidence="4 6" id="KW-0808">Transferase</keyword>
<comment type="function">
    <text evidence="6">Specifically methylates the N7 position of a guanine in 16S rRNA.</text>
</comment>
<evidence type="ECO:0000256" key="5">
    <source>
        <dbReference type="ARBA" id="ARBA00022691"/>
    </source>
</evidence>
<gene>
    <name evidence="6 7" type="primary">rsmG</name>
    <name evidence="7" type="ORF">C7B47_06650</name>
</gene>
<protein>
    <recommendedName>
        <fullName evidence="6">Ribosomal RNA small subunit methyltransferase G</fullName>
        <ecNumber evidence="6">2.1.1.-</ecNumber>
    </recommendedName>
    <alternativeName>
        <fullName evidence="6">16S rRNA 7-methylguanosine methyltransferase</fullName>
        <shortName evidence="6">16S rRNA m7G methyltransferase</shortName>
    </alternativeName>
</protein>
<dbReference type="Proteomes" id="UP000242705">
    <property type="component" value="Unassembled WGS sequence"/>
</dbReference>
<evidence type="ECO:0000256" key="3">
    <source>
        <dbReference type="ARBA" id="ARBA00022603"/>
    </source>
</evidence>
<keyword evidence="1 6" id="KW-0963">Cytoplasm</keyword>
<feature type="binding site" evidence="6">
    <location>
        <position position="79"/>
    </location>
    <ligand>
        <name>S-adenosyl-L-methionine</name>
        <dbReference type="ChEBI" id="CHEBI:59789"/>
    </ligand>
</feature>
<keyword evidence="2 6" id="KW-0698">rRNA processing</keyword>
<sequence length="241" mass="27061">MGGIMIQKLSWLNGDLVGQLEEDSIRERLEALVKLVHEAPFNITGFRTPEELWVHGVFDAVQTVQGVRLSEIHTAIDIGSGGGFPGLVLAILMTSTSWLLIEARQKRAEYLGYMAERLNLSNTQVIRERAEEFIRHQEEYREWADIVTARAVGSLKTTLELSLPFLKIGGRGLFPKGRTHVRAEVEEARELCQKLGGNIEEISVPYGDNGTSQVVRVVKVRATPPQFPRRAKWLGMDITKE</sequence>
<feature type="binding site" evidence="6">
    <location>
        <position position="84"/>
    </location>
    <ligand>
        <name>S-adenosyl-L-methionine</name>
        <dbReference type="ChEBI" id="CHEBI:59789"/>
    </ligand>
</feature>
<dbReference type="SUPFAM" id="SSF53335">
    <property type="entry name" value="S-adenosyl-L-methionine-dependent methyltransferases"/>
    <property type="match status" value="1"/>
</dbReference>
<keyword evidence="5 6" id="KW-0949">S-adenosyl-L-methionine</keyword>
<dbReference type="PANTHER" id="PTHR31760">
    <property type="entry name" value="S-ADENOSYL-L-METHIONINE-DEPENDENT METHYLTRANSFERASES SUPERFAMILY PROTEIN"/>
    <property type="match status" value="1"/>
</dbReference>
<dbReference type="AlphaFoldDB" id="A0A2T2X0D5"/>
<dbReference type="NCBIfam" id="TIGR00138">
    <property type="entry name" value="rsmG_gidB"/>
    <property type="match status" value="1"/>
</dbReference>
<comment type="caution">
    <text evidence="7">The sequence shown here is derived from an EMBL/GenBank/DDBJ whole genome shotgun (WGS) entry which is preliminary data.</text>
</comment>
<organism evidence="7 8">
    <name type="scientific">Sulfobacillus thermosulfidooxidans</name>
    <dbReference type="NCBI Taxonomy" id="28034"/>
    <lineage>
        <taxon>Bacteria</taxon>
        <taxon>Bacillati</taxon>
        <taxon>Bacillota</taxon>
        <taxon>Clostridia</taxon>
        <taxon>Eubacteriales</taxon>
        <taxon>Clostridiales Family XVII. Incertae Sedis</taxon>
        <taxon>Sulfobacillus</taxon>
    </lineage>
</organism>
<accession>A0A2T2X0D5</accession>
<dbReference type="InterPro" id="IPR003682">
    <property type="entry name" value="rRNA_ssu_MeTfrase_G"/>
</dbReference>
<dbReference type="EMBL" id="PXYX01000009">
    <property type="protein sequence ID" value="PSR27951.1"/>
    <property type="molecule type" value="Genomic_DNA"/>
</dbReference>
<dbReference type="GO" id="GO:0005829">
    <property type="term" value="C:cytosol"/>
    <property type="evidence" value="ECO:0007669"/>
    <property type="project" value="TreeGrafter"/>
</dbReference>
<dbReference type="GO" id="GO:0070043">
    <property type="term" value="F:rRNA (guanine-N7-)-methyltransferase activity"/>
    <property type="evidence" value="ECO:0007669"/>
    <property type="project" value="UniProtKB-UniRule"/>
</dbReference>
<comment type="caution">
    <text evidence="6">Lacks conserved residue(s) required for the propagation of feature annotation.</text>
</comment>
<name>A0A2T2X0D5_SULTH</name>
<evidence type="ECO:0000256" key="1">
    <source>
        <dbReference type="ARBA" id="ARBA00022490"/>
    </source>
</evidence>
<feature type="binding site" evidence="6">
    <location>
        <position position="150"/>
    </location>
    <ligand>
        <name>S-adenosyl-L-methionine</name>
        <dbReference type="ChEBI" id="CHEBI:59789"/>
    </ligand>
</feature>
<dbReference type="InterPro" id="IPR029063">
    <property type="entry name" value="SAM-dependent_MTases_sf"/>
</dbReference>
<dbReference type="Pfam" id="PF02527">
    <property type="entry name" value="GidB"/>
    <property type="match status" value="1"/>
</dbReference>